<reference evidence="2 3" key="1">
    <citation type="submission" date="2012-06" db="EMBL/GenBank/DDBJ databases">
        <title>Complete genome sequence of Corynebacterium terpenotabidum Y-11 (=DSM 44721).</title>
        <authorList>
            <person name="Ruckert C."/>
            <person name="Albersmeier A."/>
            <person name="Al-Dilaimi A."/>
            <person name="Szczepanowski R."/>
            <person name="Kalinowski J."/>
        </authorList>
    </citation>
    <scope>NUCLEOTIDE SEQUENCE [LARGE SCALE GENOMIC DNA]</scope>
    <source>
        <strain evidence="2 3">Y-11</strain>
    </source>
</reference>
<evidence type="ECO:0000313" key="3">
    <source>
        <dbReference type="Proteomes" id="UP000014809"/>
    </source>
</evidence>
<dbReference type="RefSeq" id="WP_020440320.1">
    <property type="nucleotide sequence ID" value="NC_021663.1"/>
</dbReference>
<sequence length="430" mass="45610">MSVAVVTLVLGLVLLVAAAGLFLRASNQEREDGPAAEPEELPRPVPQPAPPTPVTEPVPAEPAEPATAFSGRRGRRNWALAHSFEYTREDAFLTAEWPVSLVRELTPSDSGPVVRDLVSGFLDGHQLHIGDIAGSTVLALRRGAYSPVDVHASTTAAMPAGMRHDATLDRAPYSVYTTDPRAVGRMTDSRVEEALAGMAGTVTDIAWSGAWVVARCGRKTEPDRWDTLLPNLVALSAASRVLPPLVTSATLDVSAADPTRPRPATGVQIDVSGPSEGAGPDSEEAPRPGHLRAVPDAPASEPTDPPPPEQVVPERPTVERPTTPVEFPSRSQNLVFGDTDLEGTWPEDVAEDGLTSIPALGEEQTDSPGPGRDDPRIVRTGASATIFDDPQQPLRGRHRGPDARHAGVDDGDRDGDYDVVDPEVVDPDNI</sequence>
<dbReference type="OrthoDB" id="4391988at2"/>
<keyword evidence="3" id="KW-1185">Reference proteome</keyword>
<evidence type="ECO:0000313" key="2">
    <source>
        <dbReference type="EMBL" id="AGP29955.1"/>
    </source>
</evidence>
<dbReference type="KEGG" id="cter:A606_01500"/>
<gene>
    <name evidence="2" type="ORF">A606_01500</name>
</gene>
<dbReference type="CDD" id="cd21904">
    <property type="entry name" value="TtfA-like"/>
    <property type="match status" value="1"/>
</dbReference>
<feature type="compositionally biased region" description="Low complexity" evidence="1">
    <location>
        <begin position="311"/>
        <end position="328"/>
    </location>
</feature>
<evidence type="ECO:0008006" key="4">
    <source>
        <dbReference type="Google" id="ProtNLM"/>
    </source>
</evidence>
<dbReference type="EMBL" id="CP003696">
    <property type="protein sequence ID" value="AGP29955.1"/>
    <property type="molecule type" value="Genomic_DNA"/>
</dbReference>
<dbReference type="Proteomes" id="UP000014809">
    <property type="component" value="Chromosome"/>
</dbReference>
<dbReference type="HOGENOM" id="CLU_555194_0_0_11"/>
<dbReference type="eggNOG" id="ENOG502ZNE6">
    <property type="taxonomic scope" value="Bacteria"/>
</dbReference>
<feature type="compositionally biased region" description="Pro residues" evidence="1">
    <location>
        <begin position="43"/>
        <end position="62"/>
    </location>
</feature>
<dbReference type="STRING" id="1200352.A606_01500"/>
<evidence type="ECO:0000256" key="1">
    <source>
        <dbReference type="SAM" id="MobiDB-lite"/>
    </source>
</evidence>
<feature type="region of interest" description="Disordered" evidence="1">
    <location>
        <begin position="29"/>
        <end position="70"/>
    </location>
</feature>
<protein>
    <recommendedName>
        <fullName evidence="4">Secreted protein</fullName>
    </recommendedName>
</protein>
<feature type="compositionally biased region" description="Acidic residues" evidence="1">
    <location>
        <begin position="417"/>
        <end position="430"/>
    </location>
</feature>
<accession>S4XEE2</accession>
<dbReference type="PATRIC" id="fig|1200352.3.peg.299"/>
<feature type="region of interest" description="Disordered" evidence="1">
    <location>
        <begin position="253"/>
        <end position="430"/>
    </location>
</feature>
<proteinExistence type="predicted"/>
<feature type="compositionally biased region" description="Basic and acidic residues" evidence="1">
    <location>
        <begin position="399"/>
        <end position="416"/>
    </location>
</feature>
<dbReference type="InterPro" id="IPR049726">
    <property type="entry name" value="TtfA-like_core"/>
</dbReference>
<name>S4XEE2_9CORY</name>
<organism evidence="2 3">
    <name type="scientific">Corynebacterium terpenotabidum Y-11</name>
    <dbReference type="NCBI Taxonomy" id="1200352"/>
    <lineage>
        <taxon>Bacteria</taxon>
        <taxon>Bacillati</taxon>
        <taxon>Actinomycetota</taxon>
        <taxon>Actinomycetes</taxon>
        <taxon>Mycobacteriales</taxon>
        <taxon>Corynebacteriaceae</taxon>
        <taxon>Corynebacterium</taxon>
    </lineage>
</organism>
<dbReference type="AlphaFoldDB" id="S4XEE2"/>